<dbReference type="GO" id="GO:0006886">
    <property type="term" value="P:intracellular protein transport"/>
    <property type="evidence" value="ECO:0007669"/>
    <property type="project" value="InterPro"/>
</dbReference>
<protein>
    <submittedName>
        <fullName evidence="2">Uncharacterized protein</fullName>
    </submittedName>
</protein>
<dbReference type="GO" id="GO:0005784">
    <property type="term" value="C:Sec61 translocon complex"/>
    <property type="evidence" value="ECO:0007669"/>
    <property type="project" value="InterPro"/>
</dbReference>
<feature type="compositionally biased region" description="Basic residues" evidence="1">
    <location>
        <begin position="95"/>
        <end position="104"/>
    </location>
</feature>
<feature type="compositionally biased region" description="Polar residues" evidence="1">
    <location>
        <begin position="105"/>
        <end position="122"/>
    </location>
</feature>
<evidence type="ECO:0000313" key="2">
    <source>
        <dbReference type="EMBL" id="KAK6920336.1"/>
    </source>
</evidence>
<feature type="region of interest" description="Disordered" evidence="1">
    <location>
        <begin position="70"/>
        <end position="122"/>
    </location>
</feature>
<accession>A0AAN8UZ29</accession>
<organism evidence="2 3">
    <name type="scientific">Dillenia turbinata</name>
    <dbReference type="NCBI Taxonomy" id="194707"/>
    <lineage>
        <taxon>Eukaryota</taxon>
        <taxon>Viridiplantae</taxon>
        <taxon>Streptophyta</taxon>
        <taxon>Embryophyta</taxon>
        <taxon>Tracheophyta</taxon>
        <taxon>Spermatophyta</taxon>
        <taxon>Magnoliopsida</taxon>
        <taxon>eudicotyledons</taxon>
        <taxon>Gunneridae</taxon>
        <taxon>Pentapetalae</taxon>
        <taxon>Dilleniales</taxon>
        <taxon>Dilleniaceae</taxon>
        <taxon>Dillenia</taxon>
    </lineage>
</organism>
<dbReference type="PANTHER" id="PTHR13509">
    <property type="entry name" value="SEC61 SUBUNIT BETA"/>
    <property type="match status" value="1"/>
</dbReference>
<name>A0AAN8UZ29_9MAGN</name>
<proteinExistence type="predicted"/>
<feature type="region of interest" description="Disordered" evidence="1">
    <location>
        <begin position="181"/>
        <end position="218"/>
    </location>
</feature>
<dbReference type="Proteomes" id="UP001370490">
    <property type="component" value="Unassembled WGS sequence"/>
</dbReference>
<dbReference type="EMBL" id="JBAMMX010000021">
    <property type="protein sequence ID" value="KAK6920336.1"/>
    <property type="molecule type" value="Genomic_DNA"/>
</dbReference>
<keyword evidence="3" id="KW-1185">Reference proteome</keyword>
<comment type="caution">
    <text evidence="2">The sequence shown here is derived from an EMBL/GenBank/DDBJ whole genome shotgun (WGS) entry which is preliminary data.</text>
</comment>
<reference evidence="2 3" key="1">
    <citation type="submission" date="2023-12" db="EMBL/GenBank/DDBJ databases">
        <title>A high-quality genome assembly for Dillenia turbinata (Dilleniales).</title>
        <authorList>
            <person name="Chanderbali A."/>
        </authorList>
    </citation>
    <scope>NUCLEOTIDE SEQUENCE [LARGE SCALE GENOMIC DNA]</scope>
    <source>
        <strain evidence="2">LSX21</strain>
        <tissue evidence="2">Leaf</tissue>
    </source>
</reference>
<feature type="compositionally biased region" description="Polar residues" evidence="1">
    <location>
        <begin position="201"/>
        <end position="218"/>
    </location>
</feature>
<evidence type="ECO:0000313" key="3">
    <source>
        <dbReference type="Proteomes" id="UP001370490"/>
    </source>
</evidence>
<feature type="compositionally biased region" description="Low complexity" evidence="1">
    <location>
        <begin position="181"/>
        <end position="199"/>
    </location>
</feature>
<evidence type="ECO:0000256" key="1">
    <source>
        <dbReference type="SAM" id="MobiDB-lite"/>
    </source>
</evidence>
<dbReference type="InterPro" id="IPR030671">
    <property type="entry name" value="Sec61-beta/Sbh"/>
</dbReference>
<gene>
    <name evidence="2" type="ORF">RJ641_016240</name>
</gene>
<dbReference type="AlphaFoldDB" id="A0AAN8UZ29"/>
<sequence length="218" mass="23323">MDTYWGFLQDLLVVGFVEMAASGTAPPRGSAAAAASLRRRRTSSSGAAGGASGTMLQFYTDDAPGLKISPNIAMPKKQMRATNPESQELKENPKKIIKGQRRSKPTTLSETSPRPSNITTNNSSVLASAATFFESYTDNSSRKTIALTTIHPHHQPLEGICNPSTSWSLNSMVAILPTSPSPICSSSSRENSSLISPSSDRFFSQASSQSPTPRNEEL</sequence>